<reference evidence="16" key="2">
    <citation type="submission" date="2020-11" db="EMBL/GenBank/DDBJ databases">
        <authorList>
            <person name="Cecchin M."/>
            <person name="Marcolungo L."/>
            <person name="Rossato M."/>
            <person name="Girolomoni L."/>
            <person name="Cosentino E."/>
            <person name="Cuine S."/>
            <person name="Li-Beisson Y."/>
            <person name="Delledonne M."/>
            <person name="Ballottari M."/>
        </authorList>
    </citation>
    <scope>NUCLEOTIDE SEQUENCE</scope>
    <source>
        <strain evidence="16">211/11P</strain>
        <tissue evidence="16">Whole cell</tissue>
    </source>
</reference>
<evidence type="ECO:0000256" key="5">
    <source>
        <dbReference type="ARBA" id="ARBA00022679"/>
    </source>
</evidence>
<evidence type="ECO:0000256" key="3">
    <source>
        <dbReference type="ARBA" id="ARBA00022527"/>
    </source>
</evidence>
<dbReference type="SMART" id="SM00220">
    <property type="entry name" value="S_TKc"/>
    <property type="match status" value="1"/>
</dbReference>
<evidence type="ECO:0000256" key="7">
    <source>
        <dbReference type="ARBA" id="ARBA00022777"/>
    </source>
</evidence>
<evidence type="ECO:0000313" key="16">
    <source>
        <dbReference type="EMBL" id="KAI3435734.1"/>
    </source>
</evidence>
<dbReference type="Gene3D" id="3.30.200.20">
    <property type="entry name" value="Phosphorylase Kinase, domain 1"/>
    <property type="match status" value="2"/>
</dbReference>
<reference evidence="16" key="1">
    <citation type="journal article" date="2019" name="Plant J.">
        <title>Chlorella vulgaris genome assembly and annotation reveals the molecular basis for metabolic acclimation to high light conditions.</title>
        <authorList>
            <person name="Cecchin M."/>
            <person name="Marcolungo L."/>
            <person name="Rossato M."/>
            <person name="Girolomoni L."/>
            <person name="Cosentino E."/>
            <person name="Cuine S."/>
            <person name="Li-Beisson Y."/>
            <person name="Delledonne M."/>
            <person name="Ballottari M."/>
        </authorList>
    </citation>
    <scope>NUCLEOTIDE SEQUENCE</scope>
    <source>
        <strain evidence="16">211/11P</strain>
    </source>
</reference>
<accession>A0A9D4YZP0</accession>
<dbReference type="InterPro" id="IPR017892">
    <property type="entry name" value="Pkinase_C"/>
</dbReference>
<dbReference type="GO" id="GO:0004674">
    <property type="term" value="F:protein serine/threonine kinase activity"/>
    <property type="evidence" value="ECO:0007669"/>
    <property type="project" value="UniProtKB-KW"/>
</dbReference>
<keyword evidence="5" id="KW-0808">Transferase</keyword>
<feature type="coiled-coil region" evidence="13">
    <location>
        <begin position="23"/>
        <end position="74"/>
    </location>
</feature>
<dbReference type="Pfam" id="PF00433">
    <property type="entry name" value="Pkinase_C"/>
    <property type="match status" value="1"/>
</dbReference>
<evidence type="ECO:0000256" key="2">
    <source>
        <dbReference type="ARBA" id="ARBA00012513"/>
    </source>
</evidence>
<sequence length="480" mass="54860">MEEFSEETLAKARTAKIYIEHLYKVQSQNVRERRDRRAKLEQELQSHAVSEEQRAAALADHEKREREYSRLQRQRLCMEDFEPLRLIGKGAFGEVRICRDRSTGKLVAVKKLKKAEMVRRGQVDHVRAERNVLAEVQHHSIVKLYYSFQDEEFLYLVMEYLPGGDMMTLLIRKEILPEHWARFYLAQTVISLEAIHAASYIHRDIKPDNLLLDAWGHMKLSDFGLCKPVDVSTLPAFAAADVGAAGAALGLPPSPSPLSQGEQLRHWQQNRRKLAFSTVGTPDYIAPEVLMKKGYGMECDWWSVGAIAYEMMVGFPPFYSDDPMTTCRKIVNWRAYLRFPPEAEAALTPAARDFISRLLCDVEERLGSHGGAAEIRAHPFFAGVDWQRVYDARPPYRPAVEHELDTQNFEQYEEESGTGLTPGGSRSRPIADPNFIGYTYKAWDVVDGARAKQRVKEQRERPARPSINELTAAFDYQANI</sequence>
<dbReference type="InterPro" id="IPR050839">
    <property type="entry name" value="Rho-assoc_Ser/Thr_Kinase"/>
</dbReference>
<dbReference type="InterPro" id="IPR000719">
    <property type="entry name" value="Prot_kinase_dom"/>
</dbReference>
<name>A0A9D4YZP0_CHLVU</name>
<evidence type="ECO:0000259" key="14">
    <source>
        <dbReference type="PROSITE" id="PS50011"/>
    </source>
</evidence>
<keyword evidence="13" id="KW-0175">Coiled coil</keyword>
<evidence type="ECO:0000256" key="13">
    <source>
        <dbReference type="SAM" id="Coils"/>
    </source>
</evidence>
<dbReference type="EC" id="2.7.11.1" evidence="2"/>
<evidence type="ECO:0000313" key="17">
    <source>
        <dbReference type="Proteomes" id="UP001055712"/>
    </source>
</evidence>
<dbReference type="GO" id="GO:0005524">
    <property type="term" value="F:ATP binding"/>
    <property type="evidence" value="ECO:0007669"/>
    <property type="project" value="UniProtKB-UniRule"/>
</dbReference>
<evidence type="ECO:0000256" key="11">
    <source>
        <dbReference type="PROSITE-ProRule" id="PRU10141"/>
    </source>
</evidence>
<proteinExistence type="inferred from homology"/>
<feature type="domain" description="Protein kinase" evidence="14">
    <location>
        <begin position="81"/>
        <end position="381"/>
    </location>
</feature>
<evidence type="ECO:0000256" key="6">
    <source>
        <dbReference type="ARBA" id="ARBA00022741"/>
    </source>
</evidence>
<keyword evidence="8 11" id="KW-0067">ATP-binding</keyword>
<dbReference type="InterPro" id="IPR000961">
    <property type="entry name" value="AGC-kinase_C"/>
</dbReference>
<evidence type="ECO:0000256" key="12">
    <source>
        <dbReference type="RuleBase" id="RU000304"/>
    </source>
</evidence>
<dbReference type="FunFam" id="3.30.200.20:FF:000192">
    <property type="entry name" value="Serine/threonine-protein kinase cot-1"/>
    <property type="match status" value="1"/>
</dbReference>
<comment type="similarity">
    <text evidence="1">Belongs to the protein kinase superfamily. AGC Ser/Thr protein kinase family.</text>
</comment>
<dbReference type="InterPro" id="IPR017441">
    <property type="entry name" value="Protein_kinase_ATP_BS"/>
</dbReference>
<dbReference type="SUPFAM" id="SSF56112">
    <property type="entry name" value="Protein kinase-like (PK-like)"/>
    <property type="match status" value="1"/>
</dbReference>
<dbReference type="FunFam" id="1.10.510.10:FF:000057">
    <property type="entry name" value="Non-specific serine/threonine protein kinase"/>
    <property type="match status" value="1"/>
</dbReference>
<feature type="binding site" evidence="11">
    <location>
        <position position="111"/>
    </location>
    <ligand>
        <name>ATP</name>
        <dbReference type="ChEBI" id="CHEBI:30616"/>
    </ligand>
</feature>
<dbReference type="CDD" id="cd21742">
    <property type="entry name" value="MobB_NDR_LATS-like"/>
    <property type="match status" value="1"/>
</dbReference>
<comment type="caution">
    <text evidence="16">The sequence shown here is derived from an EMBL/GenBank/DDBJ whole genome shotgun (WGS) entry which is preliminary data.</text>
</comment>
<gene>
    <name evidence="16" type="ORF">D9Q98_001792</name>
</gene>
<keyword evidence="7" id="KW-0418">Kinase</keyword>
<evidence type="ECO:0000256" key="8">
    <source>
        <dbReference type="ARBA" id="ARBA00022840"/>
    </source>
</evidence>
<keyword evidence="6 11" id="KW-0547">Nucleotide-binding</keyword>
<evidence type="ECO:0000256" key="4">
    <source>
        <dbReference type="ARBA" id="ARBA00022553"/>
    </source>
</evidence>
<dbReference type="InterPro" id="IPR059233">
    <property type="entry name" value="MobB_NdrA/B/Cbk1"/>
</dbReference>
<dbReference type="SMART" id="SM00133">
    <property type="entry name" value="S_TK_X"/>
    <property type="match status" value="1"/>
</dbReference>
<dbReference type="PROSITE" id="PS00107">
    <property type="entry name" value="PROTEIN_KINASE_ATP"/>
    <property type="match status" value="1"/>
</dbReference>
<comment type="catalytic activity">
    <reaction evidence="10">
        <text>L-seryl-[protein] + ATP = O-phospho-L-seryl-[protein] + ADP + H(+)</text>
        <dbReference type="Rhea" id="RHEA:17989"/>
        <dbReference type="Rhea" id="RHEA-COMP:9863"/>
        <dbReference type="Rhea" id="RHEA-COMP:11604"/>
        <dbReference type="ChEBI" id="CHEBI:15378"/>
        <dbReference type="ChEBI" id="CHEBI:29999"/>
        <dbReference type="ChEBI" id="CHEBI:30616"/>
        <dbReference type="ChEBI" id="CHEBI:83421"/>
        <dbReference type="ChEBI" id="CHEBI:456216"/>
        <dbReference type="EC" id="2.7.11.1"/>
    </reaction>
</comment>
<dbReference type="FunFam" id="1.10.510.10:FF:000042">
    <property type="entry name" value="Non-specific serine/threonine protein kinase"/>
    <property type="match status" value="1"/>
</dbReference>
<keyword evidence="3 12" id="KW-0723">Serine/threonine-protein kinase</keyword>
<dbReference type="PROSITE" id="PS50011">
    <property type="entry name" value="PROTEIN_KINASE_DOM"/>
    <property type="match status" value="1"/>
</dbReference>
<keyword evidence="4" id="KW-0597">Phosphoprotein</keyword>
<comment type="catalytic activity">
    <reaction evidence="9">
        <text>L-threonyl-[protein] + ATP = O-phospho-L-threonyl-[protein] + ADP + H(+)</text>
        <dbReference type="Rhea" id="RHEA:46608"/>
        <dbReference type="Rhea" id="RHEA-COMP:11060"/>
        <dbReference type="Rhea" id="RHEA-COMP:11605"/>
        <dbReference type="ChEBI" id="CHEBI:15378"/>
        <dbReference type="ChEBI" id="CHEBI:30013"/>
        <dbReference type="ChEBI" id="CHEBI:30616"/>
        <dbReference type="ChEBI" id="CHEBI:61977"/>
        <dbReference type="ChEBI" id="CHEBI:456216"/>
        <dbReference type="EC" id="2.7.11.1"/>
    </reaction>
</comment>
<dbReference type="PROSITE" id="PS51285">
    <property type="entry name" value="AGC_KINASE_CTER"/>
    <property type="match status" value="1"/>
</dbReference>
<dbReference type="GO" id="GO:0005737">
    <property type="term" value="C:cytoplasm"/>
    <property type="evidence" value="ECO:0007669"/>
    <property type="project" value="UniProtKB-ARBA"/>
</dbReference>
<evidence type="ECO:0000259" key="15">
    <source>
        <dbReference type="PROSITE" id="PS51285"/>
    </source>
</evidence>
<dbReference type="AlphaFoldDB" id="A0A9D4YZP0"/>
<dbReference type="EMBL" id="SIDB01000002">
    <property type="protein sequence ID" value="KAI3435734.1"/>
    <property type="molecule type" value="Genomic_DNA"/>
</dbReference>
<protein>
    <recommendedName>
        <fullName evidence="2">non-specific serine/threonine protein kinase</fullName>
        <ecNumber evidence="2">2.7.11.1</ecNumber>
    </recommendedName>
</protein>
<evidence type="ECO:0000256" key="9">
    <source>
        <dbReference type="ARBA" id="ARBA00047899"/>
    </source>
</evidence>
<evidence type="ECO:0000256" key="1">
    <source>
        <dbReference type="ARBA" id="ARBA00009903"/>
    </source>
</evidence>
<evidence type="ECO:0000256" key="10">
    <source>
        <dbReference type="ARBA" id="ARBA00048679"/>
    </source>
</evidence>
<keyword evidence="17" id="KW-1185">Reference proteome</keyword>
<dbReference type="Gene3D" id="1.10.510.10">
    <property type="entry name" value="Transferase(Phosphotransferase) domain 1"/>
    <property type="match status" value="2"/>
</dbReference>
<dbReference type="InterPro" id="IPR008271">
    <property type="entry name" value="Ser/Thr_kinase_AS"/>
</dbReference>
<feature type="domain" description="AGC-kinase C-terminal" evidence="15">
    <location>
        <begin position="382"/>
        <end position="450"/>
    </location>
</feature>
<dbReference type="InterPro" id="IPR011009">
    <property type="entry name" value="Kinase-like_dom_sf"/>
</dbReference>
<dbReference type="PROSITE" id="PS00108">
    <property type="entry name" value="PROTEIN_KINASE_ST"/>
    <property type="match status" value="1"/>
</dbReference>
<dbReference type="Proteomes" id="UP001055712">
    <property type="component" value="Unassembled WGS sequence"/>
</dbReference>
<organism evidence="16 17">
    <name type="scientific">Chlorella vulgaris</name>
    <name type="common">Green alga</name>
    <dbReference type="NCBI Taxonomy" id="3077"/>
    <lineage>
        <taxon>Eukaryota</taxon>
        <taxon>Viridiplantae</taxon>
        <taxon>Chlorophyta</taxon>
        <taxon>core chlorophytes</taxon>
        <taxon>Trebouxiophyceae</taxon>
        <taxon>Chlorellales</taxon>
        <taxon>Chlorellaceae</taxon>
        <taxon>Chlorella clade</taxon>
        <taxon>Chlorella</taxon>
    </lineage>
</organism>
<dbReference type="PANTHER" id="PTHR22988:SF76">
    <property type="entry name" value="CHROMOSOME UNDETERMINED SCAFFOLD_135, WHOLE GENOME SHOTGUN SEQUENCE"/>
    <property type="match status" value="1"/>
</dbReference>
<dbReference type="OrthoDB" id="3638488at2759"/>
<dbReference type="Pfam" id="PF00069">
    <property type="entry name" value="Pkinase"/>
    <property type="match status" value="2"/>
</dbReference>
<dbReference type="PANTHER" id="PTHR22988">
    <property type="entry name" value="MYOTONIC DYSTROPHY S/T KINASE-RELATED"/>
    <property type="match status" value="1"/>
</dbReference>